<feature type="compositionally biased region" description="Low complexity" evidence="4">
    <location>
        <begin position="308"/>
        <end position="338"/>
    </location>
</feature>
<keyword evidence="1" id="KW-0805">Transcription regulation</keyword>
<evidence type="ECO:0000313" key="6">
    <source>
        <dbReference type="EMBL" id="CAK0783774.1"/>
    </source>
</evidence>
<dbReference type="AlphaFoldDB" id="A0AAV1I9M8"/>
<comment type="caution">
    <text evidence="6">The sequence shown here is derived from an EMBL/GenBank/DDBJ whole genome shotgun (WGS) entry which is preliminary data.</text>
</comment>
<dbReference type="GO" id="GO:0003677">
    <property type="term" value="F:DNA binding"/>
    <property type="evidence" value="ECO:0007669"/>
    <property type="project" value="InterPro"/>
</dbReference>
<evidence type="ECO:0000256" key="1">
    <source>
        <dbReference type="ARBA" id="ARBA00023015"/>
    </source>
</evidence>
<feature type="domain" description="HTH myb-type" evidence="5">
    <location>
        <begin position="158"/>
        <end position="218"/>
    </location>
</feature>
<dbReference type="Pfam" id="PF00249">
    <property type="entry name" value="Myb_DNA-binding"/>
    <property type="match status" value="1"/>
</dbReference>
<keyword evidence="3" id="KW-0539">Nucleus</keyword>
<dbReference type="GO" id="GO:0003700">
    <property type="term" value="F:DNA-binding transcription factor activity"/>
    <property type="evidence" value="ECO:0007669"/>
    <property type="project" value="InterPro"/>
</dbReference>
<evidence type="ECO:0000259" key="5">
    <source>
        <dbReference type="PROSITE" id="PS51294"/>
    </source>
</evidence>
<dbReference type="NCBIfam" id="TIGR01557">
    <property type="entry name" value="myb_SHAQKYF"/>
    <property type="match status" value="1"/>
</dbReference>
<accession>A0AAV1I9M8</accession>
<feature type="region of interest" description="Disordered" evidence="4">
    <location>
        <begin position="226"/>
        <end position="366"/>
    </location>
</feature>
<protein>
    <recommendedName>
        <fullName evidence="5">HTH myb-type domain-containing protein</fullName>
    </recommendedName>
</protein>
<dbReference type="PROSITE" id="PS51294">
    <property type="entry name" value="HTH_MYB"/>
    <property type="match status" value="1"/>
</dbReference>
<feature type="compositionally biased region" description="Basic residues" evidence="4">
    <location>
        <begin position="238"/>
        <end position="262"/>
    </location>
</feature>
<evidence type="ECO:0000313" key="7">
    <source>
        <dbReference type="Proteomes" id="UP001314263"/>
    </source>
</evidence>
<dbReference type="PANTHER" id="PTHR31499:SF79">
    <property type="entry name" value="HTH MYB-TYPE DOMAIN-CONTAINING PROTEIN"/>
    <property type="match status" value="1"/>
</dbReference>
<evidence type="ECO:0000256" key="2">
    <source>
        <dbReference type="ARBA" id="ARBA00023163"/>
    </source>
</evidence>
<dbReference type="FunFam" id="1.10.10.60:FF:000002">
    <property type="entry name" value="Myb family transcription factor"/>
    <property type="match status" value="1"/>
</dbReference>
<proteinExistence type="predicted"/>
<dbReference type="InterPro" id="IPR001005">
    <property type="entry name" value="SANT/Myb"/>
</dbReference>
<dbReference type="InterPro" id="IPR046955">
    <property type="entry name" value="PHR1-like"/>
</dbReference>
<keyword evidence="7" id="KW-1185">Reference proteome</keyword>
<feature type="compositionally biased region" description="Acidic residues" evidence="4">
    <location>
        <begin position="267"/>
        <end position="291"/>
    </location>
</feature>
<dbReference type="InterPro" id="IPR006447">
    <property type="entry name" value="Myb_dom_plants"/>
</dbReference>
<sequence>MEVSAKPQEDKSIDWLDLEFWPESDFKVEAMQSNQHFDWVSQPVGTSDEQHMHSTHHPPPPVAQEHHLGAANGAPLAVFVQPREEESMPIIEPEEQAELLGAISGQEADMSLSYVGLEPHSSHNHLSAAELDQRDILYGSAFTPGGSSETHEPSLQGKDAKPRLRWTPELHSRFVQSVQKLEGPDKATPKSILKLMAVEGLTIYHIKSHLQKYRLNVRLPGEGGDMIDAPASSGEPSKRRRSRLGRSAQARRRSNRQRKRKSRSSDEDSEEEEMEEEHAEEQDEAPEEEEQQQAALPHSSSGISAVNGPQPLLGGSPRGSSPRGRSPRGDSPQGGSPRANSSSNRGFQPPEAPDLELDPEAGHSLEDALLKQMDMQKKLHEQLEAQRQLQVSLEAHGRYISSLIQKESMEGRQLPLQAQEALEAVAKQGGSGLSSLTHATLPLWQSSSSVDQQGSSLARQVGAVMDLPHQSPAFLLGAGSSADPDSALLLDTNIQAAAAVWDNHQQHSLEPSTVPKYKLPYLEQGEH</sequence>
<dbReference type="InterPro" id="IPR017930">
    <property type="entry name" value="Myb_dom"/>
</dbReference>
<dbReference type="Proteomes" id="UP001314263">
    <property type="component" value="Unassembled WGS sequence"/>
</dbReference>
<reference evidence="6 7" key="1">
    <citation type="submission" date="2023-10" db="EMBL/GenBank/DDBJ databases">
        <authorList>
            <person name="Maclean D."/>
            <person name="Macfadyen A."/>
        </authorList>
    </citation>
    <scope>NUCLEOTIDE SEQUENCE [LARGE SCALE GENOMIC DNA]</scope>
</reference>
<keyword evidence="2" id="KW-0804">Transcription</keyword>
<dbReference type="Gene3D" id="1.10.10.60">
    <property type="entry name" value="Homeodomain-like"/>
    <property type="match status" value="1"/>
</dbReference>
<dbReference type="EMBL" id="CAUYUE010000009">
    <property type="protein sequence ID" value="CAK0783774.1"/>
    <property type="molecule type" value="Genomic_DNA"/>
</dbReference>
<dbReference type="SUPFAM" id="SSF46689">
    <property type="entry name" value="Homeodomain-like"/>
    <property type="match status" value="1"/>
</dbReference>
<dbReference type="InterPro" id="IPR009057">
    <property type="entry name" value="Homeodomain-like_sf"/>
</dbReference>
<evidence type="ECO:0000256" key="3">
    <source>
        <dbReference type="ARBA" id="ARBA00023242"/>
    </source>
</evidence>
<dbReference type="PANTHER" id="PTHR31499">
    <property type="entry name" value="MYB FAMILY TRANSCRIPTION FACTOR PHL11"/>
    <property type="match status" value="1"/>
</dbReference>
<gene>
    <name evidence="6" type="ORF">CVIRNUC_006974</name>
</gene>
<dbReference type="Pfam" id="PF14379">
    <property type="entry name" value="Myb_CC_LHEQLE"/>
    <property type="match status" value="1"/>
</dbReference>
<dbReference type="InterPro" id="IPR025756">
    <property type="entry name" value="Myb_CC_LHEQLE"/>
</dbReference>
<evidence type="ECO:0000256" key="4">
    <source>
        <dbReference type="SAM" id="MobiDB-lite"/>
    </source>
</evidence>
<name>A0AAV1I9M8_9CHLO</name>
<organism evidence="6 7">
    <name type="scientific">Coccomyxa viridis</name>
    <dbReference type="NCBI Taxonomy" id="1274662"/>
    <lineage>
        <taxon>Eukaryota</taxon>
        <taxon>Viridiplantae</taxon>
        <taxon>Chlorophyta</taxon>
        <taxon>core chlorophytes</taxon>
        <taxon>Trebouxiophyceae</taxon>
        <taxon>Trebouxiophyceae incertae sedis</taxon>
        <taxon>Coccomyxaceae</taxon>
        <taxon>Coccomyxa</taxon>
    </lineage>
</organism>